<organism evidence="13 14">
    <name type="scientific">Aquimarina atlantica</name>
    <dbReference type="NCBI Taxonomy" id="1317122"/>
    <lineage>
        <taxon>Bacteria</taxon>
        <taxon>Pseudomonadati</taxon>
        <taxon>Bacteroidota</taxon>
        <taxon>Flavobacteriia</taxon>
        <taxon>Flavobacteriales</taxon>
        <taxon>Flavobacteriaceae</taxon>
        <taxon>Aquimarina</taxon>
    </lineage>
</organism>
<evidence type="ECO:0000256" key="4">
    <source>
        <dbReference type="ARBA" id="ARBA00022692"/>
    </source>
</evidence>
<dbReference type="NCBIfam" id="TIGR04056">
    <property type="entry name" value="OMP_RagA_SusC"/>
    <property type="match status" value="1"/>
</dbReference>
<dbReference type="Proteomes" id="UP000023541">
    <property type="component" value="Unassembled WGS sequence"/>
</dbReference>
<dbReference type="InterPro" id="IPR008969">
    <property type="entry name" value="CarboxyPept-like_regulatory"/>
</dbReference>
<evidence type="ECO:0000259" key="12">
    <source>
        <dbReference type="Pfam" id="PF07715"/>
    </source>
</evidence>
<dbReference type="InterPro" id="IPR023997">
    <property type="entry name" value="TonB-dep_OMP_SusC/RagA_CS"/>
</dbReference>
<comment type="similarity">
    <text evidence="8 9">Belongs to the TonB-dependent receptor family.</text>
</comment>
<name>A0A023BYH3_9FLAO</name>
<evidence type="ECO:0000256" key="2">
    <source>
        <dbReference type="ARBA" id="ARBA00022448"/>
    </source>
</evidence>
<dbReference type="Gene3D" id="2.60.40.1120">
    <property type="entry name" value="Carboxypeptidase-like, regulatory domain"/>
    <property type="match status" value="1"/>
</dbReference>
<dbReference type="SUPFAM" id="SSF49464">
    <property type="entry name" value="Carboxypeptidase regulatory domain-like"/>
    <property type="match status" value="1"/>
</dbReference>
<dbReference type="EMBL" id="AQRA01000002">
    <property type="protein sequence ID" value="EZH75111.1"/>
    <property type="molecule type" value="Genomic_DNA"/>
</dbReference>
<evidence type="ECO:0000259" key="11">
    <source>
        <dbReference type="Pfam" id="PF00593"/>
    </source>
</evidence>
<reference evidence="13 14" key="1">
    <citation type="submission" date="2014-04" db="EMBL/GenBank/DDBJ databases">
        <title>Aquimarina sp. 22II-S11-z7 Genome Sequencing.</title>
        <authorList>
            <person name="Lai Q."/>
        </authorList>
    </citation>
    <scope>NUCLEOTIDE SEQUENCE [LARGE SCALE GENOMIC DNA]</scope>
    <source>
        <strain evidence="13 14">22II-S11-z7</strain>
    </source>
</reference>
<dbReference type="Pfam" id="PF13715">
    <property type="entry name" value="CarbopepD_reg_2"/>
    <property type="match status" value="1"/>
</dbReference>
<dbReference type="eggNOG" id="COG1629">
    <property type="taxonomic scope" value="Bacteria"/>
</dbReference>
<feature type="domain" description="TonB-dependent receptor plug" evidence="12">
    <location>
        <begin position="147"/>
        <end position="266"/>
    </location>
</feature>
<keyword evidence="5 9" id="KW-0798">TonB box</keyword>
<dbReference type="GO" id="GO:0009279">
    <property type="term" value="C:cell outer membrane"/>
    <property type="evidence" value="ECO:0007669"/>
    <property type="project" value="UniProtKB-SubCell"/>
</dbReference>
<sequence length="1056" mass="116839">MNKKINTYFLNSAEIIKNQLFTTTTIFMLCLSVGLFNVYGNTYKAHKIGDILQEREIKGKVTDDSGIPLPGVAVVIKGSNQGTQTDFDGNYIITAKAGEILIFSYIGMKTEERVIDAVSDTINIKMVSDTEELEEIVVLGYTTRGKNEITGSTVQVDADEINDVPVVTVDQALQGKVAGLNIASSSGTPGSTQQIRIRGVGSITSSNAPLFVIDGVPMVNYNTSGSSSASSLSSLSSINSRDVESITVLKDASATAAYGARGSNGVIVITTKNGRKNRKTTFNFTSTYGYQEQAVEGSKVLTAAQREELFYDAVFNTYGETYSIDRSEAKDLYERFPGFWGTSYTDWNANGRPEANWQEEIKTPNPTLMTYDFSATGGSESSTFYTSLGYNKTEGIVKGTNYERVTAKFNFTKDMTKTLKFTNNISVSNLNQDGLFEQGAFYASGLSVQFFVPPTLPAYNTDGTLNLTDFGTTTNYFNYLYLIENDIINNDVTRAMNNSSLEWKILNGLKFKTNFSIDYTLANYKRFANRTHGGGVEEGGISAAATSRNFNWVTQNSLNYKTSIDKHNLDLTVLQEFQKNKNDLISAQGEKFAKEGLTYIAEASTNFSASTSFSDWKNLSYLGMLNYNYDDTYVFDATYRREASSRFSPDQRFGDFWSIGAAWNITSEEFLYDNTMLNNLRLRASYGTSGSAGVAINSYQSLLAYNADYNANPGIYPIGYGNDALSWEKNNTLDIGIDFGLFNDKISGSVAYYNKKTFDILQSVGLSRTTGFSSINRNIGEVINKGVEIELNYNIISTDDFNWNIFGNLATVDNEVTKLAKDANGEDILLTSGTKRTEVGHPIGEWYMRKWAGVDPENGDPLWYINGVDGETTNVYNDAEVAYQGASAIPTYSGGFGTHIDYKGFFMDANLYFTGGNKVYESWSYYTKSNGLNSTLYFNGTEELLQSWKQPGDITDYPALQSNTAAGNQASSTSTRFLYDGDFIRLRELVLGYNLTNNALDTIGVDGITFTLRGTNLFTWVKDDRLKHDPEVRTDGFTRLTTPPVKSFVFGVNLKF</sequence>
<evidence type="ECO:0000256" key="10">
    <source>
        <dbReference type="SAM" id="Phobius"/>
    </source>
</evidence>
<evidence type="ECO:0008006" key="15">
    <source>
        <dbReference type="Google" id="ProtNLM"/>
    </source>
</evidence>
<keyword evidence="3 8" id="KW-1134">Transmembrane beta strand</keyword>
<dbReference type="InterPro" id="IPR039426">
    <property type="entry name" value="TonB-dep_rcpt-like"/>
</dbReference>
<dbReference type="InterPro" id="IPR037066">
    <property type="entry name" value="Plug_dom_sf"/>
</dbReference>
<evidence type="ECO:0000256" key="5">
    <source>
        <dbReference type="ARBA" id="ARBA00023077"/>
    </source>
</evidence>
<proteinExistence type="inferred from homology"/>
<evidence type="ECO:0000256" key="7">
    <source>
        <dbReference type="ARBA" id="ARBA00023237"/>
    </source>
</evidence>
<protein>
    <recommendedName>
        <fullName evidence="15">TonB-dependent receptor</fullName>
    </recommendedName>
</protein>
<evidence type="ECO:0000256" key="9">
    <source>
        <dbReference type="RuleBase" id="RU003357"/>
    </source>
</evidence>
<evidence type="ECO:0000256" key="1">
    <source>
        <dbReference type="ARBA" id="ARBA00004571"/>
    </source>
</evidence>
<dbReference type="AlphaFoldDB" id="A0A023BYH3"/>
<keyword evidence="14" id="KW-1185">Reference proteome</keyword>
<feature type="transmembrane region" description="Helical" evidence="10">
    <location>
        <begin position="20"/>
        <end position="39"/>
    </location>
</feature>
<feature type="domain" description="TonB-dependent receptor-like beta-barrel" evidence="11">
    <location>
        <begin position="458"/>
        <end position="959"/>
    </location>
</feature>
<evidence type="ECO:0000256" key="6">
    <source>
        <dbReference type="ARBA" id="ARBA00023136"/>
    </source>
</evidence>
<dbReference type="InterPro" id="IPR000531">
    <property type="entry name" value="Beta-barrel_TonB"/>
</dbReference>
<comment type="caution">
    <text evidence="13">The sequence shown here is derived from an EMBL/GenBank/DDBJ whole genome shotgun (WGS) entry which is preliminary data.</text>
</comment>
<dbReference type="STRING" id="1317122.ATO12_10325"/>
<accession>A0A023BYH3</accession>
<keyword evidence="2 8" id="KW-0813">Transport</keyword>
<dbReference type="Pfam" id="PF07715">
    <property type="entry name" value="Plug"/>
    <property type="match status" value="1"/>
</dbReference>
<comment type="subcellular location">
    <subcellularLocation>
        <location evidence="1 8">Cell outer membrane</location>
        <topology evidence="1 8">Multi-pass membrane protein</topology>
    </subcellularLocation>
</comment>
<dbReference type="OrthoDB" id="9768177at2"/>
<dbReference type="RefSeq" id="WP_051575651.1">
    <property type="nucleotide sequence ID" value="NZ_AQRA01000002.1"/>
</dbReference>
<dbReference type="PROSITE" id="PS52016">
    <property type="entry name" value="TONB_DEPENDENT_REC_3"/>
    <property type="match status" value="1"/>
</dbReference>
<dbReference type="InterPro" id="IPR036942">
    <property type="entry name" value="Beta-barrel_TonB_sf"/>
</dbReference>
<dbReference type="InterPro" id="IPR012910">
    <property type="entry name" value="Plug_dom"/>
</dbReference>
<keyword evidence="10" id="KW-1133">Transmembrane helix</keyword>
<dbReference type="Gene3D" id="2.170.130.10">
    <property type="entry name" value="TonB-dependent receptor, plug domain"/>
    <property type="match status" value="1"/>
</dbReference>
<keyword evidence="4 8" id="KW-0812">Transmembrane</keyword>
<evidence type="ECO:0000256" key="8">
    <source>
        <dbReference type="PROSITE-ProRule" id="PRU01360"/>
    </source>
</evidence>
<keyword evidence="6 8" id="KW-0472">Membrane</keyword>
<gene>
    <name evidence="13" type="ORF">ATO12_10325</name>
</gene>
<evidence type="ECO:0000313" key="14">
    <source>
        <dbReference type="Proteomes" id="UP000023541"/>
    </source>
</evidence>
<evidence type="ECO:0000256" key="3">
    <source>
        <dbReference type="ARBA" id="ARBA00022452"/>
    </source>
</evidence>
<dbReference type="SUPFAM" id="SSF56935">
    <property type="entry name" value="Porins"/>
    <property type="match status" value="1"/>
</dbReference>
<dbReference type="Pfam" id="PF00593">
    <property type="entry name" value="TonB_dep_Rec_b-barrel"/>
    <property type="match status" value="1"/>
</dbReference>
<dbReference type="Gene3D" id="2.40.170.20">
    <property type="entry name" value="TonB-dependent receptor, beta-barrel domain"/>
    <property type="match status" value="1"/>
</dbReference>
<dbReference type="InterPro" id="IPR023996">
    <property type="entry name" value="TonB-dep_OMP_SusC/RagA"/>
</dbReference>
<keyword evidence="7 8" id="KW-0998">Cell outer membrane</keyword>
<dbReference type="NCBIfam" id="TIGR04057">
    <property type="entry name" value="SusC_RagA_signa"/>
    <property type="match status" value="1"/>
</dbReference>
<evidence type="ECO:0000313" key="13">
    <source>
        <dbReference type="EMBL" id="EZH75111.1"/>
    </source>
</evidence>